<dbReference type="AlphaFoldDB" id="A0ABD0J9A1"/>
<protein>
    <submittedName>
        <fullName evidence="2">Uncharacterized protein</fullName>
    </submittedName>
</protein>
<gene>
    <name evidence="2" type="ORF">BaRGS_00037274</name>
</gene>
<dbReference type="Proteomes" id="UP001519460">
    <property type="component" value="Unassembled WGS sequence"/>
</dbReference>
<evidence type="ECO:0000256" key="1">
    <source>
        <dbReference type="SAM" id="SignalP"/>
    </source>
</evidence>
<evidence type="ECO:0000313" key="3">
    <source>
        <dbReference type="Proteomes" id="UP001519460"/>
    </source>
</evidence>
<name>A0ABD0J9A1_9CAEN</name>
<accession>A0ABD0J9A1</accession>
<proteinExistence type="predicted"/>
<dbReference type="EMBL" id="JACVVK020000553">
    <property type="protein sequence ID" value="KAK7466617.1"/>
    <property type="molecule type" value="Genomic_DNA"/>
</dbReference>
<comment type="caution">
    <text evidence="2">The sequence shown here is derived from an EMBL/GenBank/DDBJ whole genome shotgun (WGS) entry which is preliminary data.</text>
</comment>
<feature type="chain" id="PRO_5044896472" evidence="1">
    <location>
        <begin position="18"/>
        <end position="91"/>
    </location>
</feature>
<keyword evidence="3" id="KW-1185">Reference proteome</keyword>
<reference evidence="2 3" key="1">
    <citation type="journal article" date="2023" name="Sci. Data">
        <title>Genome assembly of the Korean intertidal mud-creeper Batillaria attramentaria.</title>
        <authorList>
            <person name="Patra A.K."/>
            <person name="Ho P.T."/>
            <person name="Jun S."/>
            <person name="Lee S.J."/>
            <person name="Kim Y."/>
            <person name="Won Y.J."/>
        </authorList>
    </citation>
    <scope>NUCLEOTIDE SEQUENCE [LARGE SCALE GENOMIC DNA]</scope>
    <source>
        <strain evidence="2">Wonlab-2016</strain>
    </source>
</reference>
<organism evidence="2 3">
    <name type="scientific">Batillaria attramentaria</name>
    <dbReference type="NCBI Taxonomy" id="370345"/>
    <lineage>
        <taxon>Eukaryota</taxon>
        <taxon>Metazoa</taxon>
        <taxon>Spiralia</taxon>
        <taxon>Lophotrochozoa</taxon>
        <taxon>Mollusca</taxon>
        <taxon>Gastropoda</taxon>
        <taxon>Caenogastropoda</taxon>
        <taxon>Sorbeoconcha</taxon>
        <taxon>Cerithioidea</taxon>
        <taxon>Batillariidae</taxon>
        <taxon>Batillaria</taxon>
    </lineage>
</organism>
<keyword evidence="1" id="KW-0732">Signal</keyword>
<sequence>MIKLGLATVFLHATTSADPKETFPTIKGKIPPFLAKPHISGEAILIMADFEWVYGCIRLRHCSSVEATVLLLDASNPADSKEAFSTITAVS</sequence>
<feature type="signal peptide" evidence="1">
    <location>
        <begin position="1"/>
        <end position="17"/>
    </location>
</feature>
<evidence type="ECO:0000313" key="2">
    <source>
        <dbReference type="EMBL" id="KAK7466617.1"/>
    </source>
</evidence>